<organism evidence="2 3">
    <name type="scientific">Tegillarca granosa</name>
    <name type="common">Malaysian cockle</name>
    <name type="synonym">Anadara granosa</name>
    <dbReference type="NCBI Taxonomy" id="220873"/>
    <lineage>
        <taxon>Eukaryota</taxon>
        <taxon>Metazoa</taxon>
        <taxon>Spiralia</taxon>
        <taxon>Lophotrochozoa</taxon>
        <taxon>Mollusca</taxon>
        <taxon>Bivalvia</taxon>
        <taxon>Autobranchia</taxon>
        <taxon>Pteriomorphia</taxon>
        <taxon>Arcoida</taxon>
        <taxon>Arcoidea</taxon>
        <taxon>Arcidae</taxon>
        <taxon>Tegillarca</taxon>
    </lineage>
</organism>
<dbReference type="Pfam" id="PF21530">
    <property type="entry name" value="Pif1_2B_dom"/>
    <property type="match status" value="1"/>
</dbReference>
<evidence type="ECO:0000313" key="2">
    <source>
        <dbReference type="EMBL" id="KAJ8300316.1"/>
    </source>
</evidence>
<comment type="caution">
    <text evidence="2">The sequence shown here is derived from an EMBL/GenBank/DDBJ whole genome shotgun (WGS) entry which is preliminary data.</text>
</comment>
<protein>
    <recommendedName>
        <fullName evidence="1">DNA helicase Pif1-like 2B domain-containing protein</fullName>
    </recommendedName>
</protein>
<dbReference type="PANTHER" id="PTHR47642:SF8">
    <property type="entry name" value="ATP-DEPENDENT DNA HELICASE"/>
    <property type="match status" value="1"/>
</dbReference>
<dbReference type="InterPro" id="IPR027417">
    <property type="entry name" value="P-loop_NTPase"/>
</dbReference>
<sequence>MVSSTMLDYIHRRLCTIKDSEAKFGGLNMILRPIRGYYAFENPYLWSSFQPFFLEENVRQSVNFELANLLNRARVGALTKNNITVLNSRVLSVPEMELENIIHIYPKVKQVTKHNCLIQSRLKYKTSKILAKHYFSQHDLNPKSVVNDSMIPNDDRNAGGLLNRLEISVGTRVMLIRNIHASHGLVNGVMGFVASVDFNDSNDVTLIY</sequence>
<reference evidence="2 3" key="1">
    <citation type="submission" date="2022-12" db="EMBL/GenBank/DDBJ databases">
        <title>Chromosome-level genome of Tegillarca granosa.</title>
        <authorList>
            <person name="Kim J."/>
        </authorList>
    </citation>
    <scope>NUCLEOTIDE SEQUENCE [LARGE SCALE GENOMIC DNA]</scope>
    <source>
        <strain evidence="2">Teg-2019</strain>
        <tissue evidence="2">Adductor muscle</tissue>
    </source>
</reference>
<name>A0ABQ9E7E7_TEGGR</name>
<evidence type="ECO:0000313" key="3">
    <source>
        <dbReference type="Proteomes" id="UP001217089"/>
    </source>
</evidence>
<accession>A0ABQ9E7E7</accession>
<dbReference type="PANTHER" id="PTHR47642">
    <property type="entry name" value="ATP-DEPENDENT DNA HELICASE"/>
    <property type="match status" value="1"/>
</dbReference>
<feature type="domain" description="DNA helicase Pif1-like 2B" evidence="1">
    <location>
        <begin position="164"/>
        <end position="193"/>
    </location>
</feature>
<gene>
    <name evidence="2" type="ORF">KUTeg_021835</name>
</gene>
<dbReference type="InterPro" id="IPR049163">
    <property type="entry name" value="Pif1-like_2B_dom"/>
</dbReference>
<dbReference type="EMBL" id="JARBDR010000919">
    <property type="protein sequence ID" value="KAJ8300316.1"/>
    <property type="molecule type" value="Genomic_DNA"/>
</dbReference>
<dbReference type="Proteomes" id="UP001217089">
    <property type="component" value="Unassembled WGS sequence"/>
</dbReference>
<evidence type="ECO:0000259" key="1">
    <source>
        <dbReference type="Pfam" id="PF21530"/>
    </source>
</evidence>
<keyword evidence="3" id="KW-1185">Reference proteome</keyword>
<proteinExistence type="predicted"/>
<dbReference type="SUPFAM" id="SSF52540">
    <property type="entry name" value="P-loop containing nucleoside triphosphate hydrolases"/>
    <property type="match status" value="1"/>
</dbReference>
<feature type="non-terminal residue" evidence="2">
    <location>
        <position position="208"/>
    </location>
</feature>
<dbReference type="InterPro" id="IPR051055">
    <property type="entry name" value="PIF1_helicase"/>
</dbReference>